<proteinExistence type="predicted"/>
<evidence type="ECO:0000313" key="2">
    <source>
        <dbReference type="Proteomes" id="UP001186974"/>
    </source>
</evidence>
<protein>
    <submittedName>
        <fullName evidence="1">Uncharacterized protein</fullName>
    </submittedName>
</protein>
<dbReference type="Proteomes" id="UP001186974">
    <property type="component" value="Unassembled WGS sequence"/>
</dbReference>
<organism evidence="1 2">
    <name type="scientific">Coniosporium uncinatum</name>
    <dbReference type="NCBI Taxonomy" id="93489"/>
    <lineage>
        <taxon>Eukaryota</taxon>
        <taxon>Fungi</taxon>
        <taxon>Dikarya</taxon>
        <taxon>Ascomycota</taxon>
        <taxon>Pezizomycotina</taxon>
        <taxon>Dothideomycetes</taxon>
        <taxon>Dothideomycetes incertae sedis</taxon>
        <taxon>Coniosporium</taxon>
    </lineage>
</organism>
<evidence type="ECO:0000313" key="1">
    <source>
        <dbReference type="EMBL" id="KAK3080474.1"/>
    </source>
</evidence>
<comment type="caution">
    <text evidence="1">The sequence shown here is derived from an EMBL/GenBank/DDBJ whole genome shotgun (WGS) entry which is preliminary data.</text>
</comment>
<gene>
    <name evidence="1" type="ORF">LTS18_001037</name>
</gene>
<reference evidence="1" key="1">
    <citation type="submission" date="2024-09" db="EMBL/GenBank/DDBJ databases">
        <title>Black Yeasts Isolated from many extreme environments.</title>
        <authorList>
            <person name="Coleine C."/>
            <person name="Stajich J.E."/>
            <person name="Selbmann L."/>
        </authorList>
    </citation>
    <scope>NUCLEOTIDE SEQUENCE</scope>
    <source>
        <strain evidence="1">CCFEE 5737</strain>
    </source>
</reference>
<dbReference type="EMBL" id="JAWDJW010000549">
    <property type="protein sequence ID" value="KAK3080474.1"/>
    <property type="molecule type" value="Genomic_DNA"/>
</dbReference>
<name>A0ACC3DUI8_9PEZI</name>
<accession>A0ACC3DUI8</accession>
<sequence>FPRRVSYPPAPSYYSSSNSSQPSTADTASWSSYNTQSCATAPNSSYSSSVRSSLRVEFEKFFGAEQVPLKYDWARFDKELLHRRINPKQARVRHIEASYSGNDPQILAPAVSSSGASISGSSQASLLLERERAEIFRKRRRERYLAGCYGKPVTVTNAKGKRPVYMASPGLELVDPSASIFGPYPPGTERNDPTPIAVSSTMSTSVTAAKLQDSQPAKSNEDSHAVELQNCRPSVSSAKATDTTGTSTLRTVENAESDEPVEVDSRKTSQASHAERHEGLGKYTMVYRTREHKETETKEKYDDRNAITKLFHAMGCCMSSSGA</sequence>
<keyword evidence="2" id="KW-1185">Reference proteome</keyword>
<feature type="non-terminal residue" evidence="1">
    <location>
        <position position="1"/>
    </location>
</feature>